<dbReference type="PROSITE" id="PS00216">
    <property type="entry name" value="SUGAR_TRANSPORT_1"/>
    <property type="match status" value="1"/>
</dbReference>
<keyword evidence="5 9" id="KW-1133">Transmembrane helix</keyword>
<dbReference type="PRINTS" id="PR01036">
    <property type="entry name" value="TCRTETB"/>
</dbReference>
<feature type="transmembrane region" description="Helical" evidence="9">
    <location>
        <begin position="273"/>
        <end position="293"/>
    </location>
</feature>
<feature type="domain" description="Major facilitator superfamily (MFS) profile" evidence="10">
    <location>
        <begin position="20"/>
        <end position="465"/>
    </location>
</feature>
<feature type="transmembrane region" description="Helical" evidence="9">
    <location>
        <begin position="410"/>
        <end position="429"/>
    </location>
</feature>
<keyword evidence="3" id="KW-1003">Cell membrane</keyword>
<dbReference type="InterPro" id="IPR004638">
    <property type="entry name" value="EmrB-like"/>
</dbReference>
<gene>
    <name evidence="11" type="ORF">GCM10023235_28430</name>
</gene>
<feature type="transmembrane region" description="Helical" evidence="9">
    <location>
        <begin position="313"/>
        <end position="330"/>
    </location>
</feature>
<accession>A0ABP9DN72</accession>
<dbReference type="EMBL" id="BAABIS010000001">
    <property type="protein sequence ID" value="GAA4849825.1"/>
    <property type="molecule type" value="Genomic_DNA"/>
</dbReference>
<dbReference type="Proteomes" id="UP001501752">
    <property type="component" value="Unassembled WGS sequence"/>
</dbReference>
<feature type="transmembrane region" description="Helical" evidence="9">
    <location>
        <begin position="363"/>
        <end position="389"/>
    </location>
</feature>
<feature type="transmembrane region" description="Helical" evidence="9">
    <location>
        <begin position="441"/>
        <end position="460"/>
    </location>
</feature>
<dbReference type="PROSITE" id="PS50850">
    <property type="entry name" value="MFS"/>
    <property type="match status" value="1"/>
</dbReference>
<dbReference type="SUPFAM" id="SSF103473">
    <property type="entry name" value="MFS general substrate transporter"/>
    <property type="match status" value="1"/>
</dbReference>
<comment type="caution">
    <text evidence="11">The sequence shown here is derived from an EMBL/GenBank/DDBJ whole genome shotgun (WGS) entry which is preliminary data.</text>
</comment>
<feature type="transmembrane region" description="Helical" evidence="9">
    <location>
        <begin position="230"/>
        <end position="252"/>
    </location>
</feature>
<name>A0ABP9DN72_9ACTN</name>
<evidence type="ECO:0000259" key="10">
    <source>
        <dbReference type="PROSITE" id="PS50850"/>
    </source>
</evidence>
<dbReference type="CDD" id="cd17321">
    <property type="entry name" value="MFS_MMR_MDR_like"/>
    <property type="match status" value="1"/>
</dbReference>
<keyword evidence="7" id="KW-0046">Antibiotic resistance</keyword>
<comment type="subcellular location">
    <subcellularLocation>
        <location evidence="1">Cell membrane</location>
        <topology evidence="1">Multi-pass membrane protein</topology>
    </subcellularLocation>
</comment>
<keyword evidence="6 9" id="KW-0472">Membrane</keyword>
<evidence type="ECO:0000313" key="12">
    <source>
        <dbReference type="Proteomes" id="UP001501752"/>
    </source>
</evidence>
<evidence type="ECO:0000256" key="3">
    <source>
        <dbReference type="ARBA" id="ARBA00022475"/>
    </source>
</evidence>
<feature type="transmembrane region" description="Helical" evidence="9">
    <location>
        <begin position="206"/>
        <end position="224"/>
    </location>
</feature>
<dbReference type="Gene3D" id="1.20.1720.10">
    <property type="entry name" value="Multidrug resistance protein D"/>
    <property type="match status" value="1"/>
</dbReference>
<dbReference type="PANTHER" id="PTHR42718">
    <property type="entry name" value="MAJOR FACILITATOR SUPERFAMILY MULTIDRUG TRANSPORTER MFSC"/>
    <property type="match status" value="1"/>
</dbReference>
<dbReference type="PANTHER" id="PTHR42718:SF42">
    <property type="entry name" value="EXPORT PROTEIN"/>
    <property type="match status" value="1"/>
</dbReference>
<evidence type="ECO:0000256" key="8">
    <source>
        <dbReference type="SAM" id="MobiDB-lite"/>
    </source>
</evidence>
<keyword evidence="12" id="KW-1185">Reference proteome</keyword>
<evidence type="ECO:0000256" key="2">
    <source>
        <dbReference type="ARBA" id="ARBA00022448"/>
    </source>
</evidence>
<evidence type="ECO:0000256" key="7">
    <source>
        <dbReference type="ARBA" id="ARBA00023251"/>
    </source>
</evidence>
<dbReference type="RefSeq" id="WP_345697189.1">
    <property type="nucleotide sequence ID" value="NZ_BAABIS010000001.1"/>
</dbReference>
<feature type="compositionally biased region" description="Low complexity" evidence="8">
    <location>
        <begin position="470"/>
        <end position="485"/>
    </location>
</feature>
<evidence type="ECO:0000256" key="4">
    <source>
        <dbReference type="ARBA" id="ARBA00022692"/>
    </source>
</evidence>
<dbReference type="InterPro" id="IPR036259">
    <property type="entry name" value="MFS_trans_sf"/>
</dbReference>
<proteinExistence type="predicted"/>
<organism evidence="11 12">
    <name type="scientific">Kitasatospora terrestris</name>
    <dbReference type="NCBI Taxonomy" id="258051"/>
    <lineage>
        <taxon>Bacteria</taxon>
        <taxon>Bacillati</taxon>
        <taxon>Actinomycetota</taxon>
        <taxon>Actinomycetes</taxon>
        <taxon>Kitasatosporales</taxon>
        <taxon>Streptomycetaceae</taxon>
        <taxon>Kitasatospora</taxon>
    </lineage>
</organism>
<evidence type="ECO:0000256" key="6">
    <source>
        <dbReference type="ARBA" id="ARBA00023136"/>
    </source>
</evidence>
<evidence type="ECO:0000256" key="5">
    <source>
        <dbReference type="ARBA" id="ARBA00022989"/>
    </source>
</evidence>
<feature type="transmembrane region" description="Helical" evidence="9">
    <location>
        <begin position="90"/>
        <end position="113"/>
    </location>
</feature>
<reference evidence="12" key="1">
    <citation type="journal article" date="2019" name="Int. J. Syst. Evol. Microbiol.">
        <title>The Global Catalogue of Microorganisms (GCM) 10K type strain sequencing project: providing services to taxonomists for standard genome sequencing and annotation.</title>
        <authorList>
            <consortium name="The Broad Institute Genomics Platform"/>
            <consortium name="The Broad Institute Genome Sequencing Center for Infectious Disease"/>
            <person name="Wu L."/>
            <person name="Ma J."/>
        </authorList>
    </citation>
    <scope>NUCLEOTIDE SEQUENCE [LARGE SCALE GENOMIC DNA]</scope>
    <source>
        <strain evidence="12">JCM 13006</strain>
    </source>
</reference>
<dbReference type="InterPro" id="IPR020846">
    <property type="entry name" value="MFS_dom"/>
</dbReference>
<keyword evidence="4 9" id="KW-0812">Transmembrane</keyword>
<feature type="transmembrane region" description="Helical" evidence="9">
    <location>
        <begin position="60"/>
        <end position="78"/>
    </location>
</feature>
<evidence type="ECO:0000313" key="11">
    <source>
        <dbReference type="EMBL" id="GAA4849825.1"/>
    </source>
</evidence>
<feature type="transmembrane region" description="Helical" evidence="9">
    <location>
        <begin position="337"/>
        <end position="357"/>
    </location>
</feature>
<dbReference type="InterPro" id="IPR011701">
    <property type="entry name" value="MFS"/>
</dbReference>
<protein>
    <submittedName>
        <fullName evidence="11">MFS transporter</fullName>
    </submittedName>
</protein>
<feature type="transmembrane region" description="Helical" evidence="9">
    <location>
        <begin position="119"/>
        <end position="138"/>
    </location>
</feature>
<evidence type="ECO:0000256" key="9">
    <source>
        <dbReference type="SAM" id="Phobius"/>
    </source>
</evidence>
<evidence type="ECO:0000256" key="1">
    <source>
        <dbReference type="ARBA" id="ARBA00004651"/>
    </source>
</evidence>
<dbReference type="InterPro" id="IPR005829">
    <property type="entry name" value="Sugar_transporter_CS"/>
</dbReference>
<feature type="transmembrane region" description="Helical" evidence="9">
    <location>
        <begin position="145"/>
        <end position="168"/>
    </location>
</feature>
<keyword evidence="2" id="KW-0813">Transport</keyword>
<sequence length="497" mass="50619">MADNSPPTTGEATYGNPTRTSIVTGVALFMISLDNLVVTTALPQIREGLHTTIEGLEWTVNAYTLTFAVLLLTASAVAERFGRRRLFSAGIAVFTAGSVLAALSHGIGLLVAARALQGLGAAVVLPLTLTLLSAAYPPDKRAGALGIWGAIGGLAVALGPVIGGLIIHVVSWQWIFWLNVPIGIVMLVVIPGWLAESRGPARPLDVLGTVLASAGLFGVVLGLVRGNAAGWTSAEVLGSLVGGVVLLAAFLVQQTRTAAPMLPLRMFRDRTFTAVNAVSLLMYFGMFGSIFLITQFLQEVQGAGALGAGVRMLSWTGLTLIGAPMGAVLAEKLGGRLIVTLGLALQAAGLVYLALVTDVTGGYAALVPGFVLNGFGMGLFFGPTANLALSAVSREEEGIASGANNAIRELGGVFGIAVLASVFTSQGGYGSPTAFVDGMHAAVWIGAGIVALGAIAALFIKDAPKAAAAEAPATETPAAKTPAPTGADRELALSVDD</sequence>
<dbReference type="Gene3D" id="1.20.1250.20">
    <property type="entry name" value="MFS general substrate transporter like domains"/>
    <property type="match status" value="1"/>
</dbReference>
<feature type="region of interest" description="Disordered" evidence="8">
    <location>
        <begin position="470"/>
        <end position="497"/>
    </location>
</feature>
<dbReference type="Pfam" id="PF07690">
    <property type="entry name" value="MFS_1"/>
    <property type="match status" value="1"/>
</dbReference>
<dbReference type="NCBIfam" id="TIGR00711">
    <property type="entry name" value="efflux_EmrB"/>
    <property type="match status" value="1"/>
</dbReference>
<feature type="transmembrane region" description="Helical" evidence="9">
    <location>
        <begin position="174"/>
        <end position="194"/>
    </location>
</feature>